<evidence type="ECO:0000259" key="2">
    <source>
        <dbReference type="Pfam" id="PF08450"/>
    </source>
</evidence>
<dbReference type="InterPro" id="IPR013658">
    <property type="entry name" value="SGL"/>
</dbReference>
<dbReference type="Proteomes" id="UP000003688">
    <property type="component" value="Unassembled WGS sequence"/>
</dbReference>
<proteinExistence type="predicted"/>
<evidence type="ECO:0000313" key="4">
    <source>
        <dbReference type="Proteomes" id="UP000003688"/>
    </source>
</evidence>
<dbReference type="EMBL" id="ABOX02000058">
    <property type="protein sequence ID" value="EEF57769.1"/>
    <property type="molecule type" value="Genomic_DNA"/>
</dbReference>
<name>B9XQZ2_PEDPL</name>
<evidence type="ECO:0000313" key="3">
    <source>
        <dbReference type="EMBL" id="EEF57769.1"/>
    </source>
</evidence>
<feature type="domain" description="SMP-30/Gluconolactonase/LRE-like region" evidence="2">
    <location>
        <begin position="16"/>
        <end position="158"/>
    </location>
</feature>
<feature type="domain" description="SMP-30/Gluconolactonase/LRE-like region" evidence="2">
    <location>
        <begin position="178"/>
        <end position="261"/>
    </location>
</feature>
<keyword evidence="4" id="KW-1185">Reference proteome</keyword>
<organism evidence="3 4">
    <name type="scientific">Pedosphaera parvula (strain Ellin514)</name>
    <dbReference type="NCBI Taxonomy" id="320771"/>
    <lineage>
        <taxon>Bacteria</taxon>
        <taxon>Pseudomonadati</taxon>
        <taxon>Verrucomicrobiota</taxon>
        <taxon>Pedosphaerae</taxon>
        <taxon>Pedosphaerales</taxon>
        <taxon>Pedosphaeraceae</taxon>
        <taxon>Pedosphaera</taxon>
    </lineage>
</organism>
<dbReference type="AlphaFoldDB" id="B9XQZ2"/>
<dbReference type="Pfam" id="PF08450">
    <property type="entry name" value="SGL"/>
    <property type="match status" value="2"/>
</dbReference>
<dbReference type="PANTHER" id="PTHR47572:SF4">
    <property type="entry name" value="LACTONASE DRP35"/>
    <property type="match status" value="1"/>
</dbReference>
<dbReference type="InterPro" id="IPR051262">
    <property type="entry name" value="SMP-30/CGR1_Lactonase"/>
</dbReference>
<dbReference type="Gene3D" id="2.120.10.30">
    <property type="entry name" value="TolB, C-terminal domain"/>
    <property type="match status" value="1"/>
</dbReference>
<dbReference type="STRING" id="320771.Cflav_PD0651"/>
<comment type="caution">
    <text evidence="3">The sequence shown here is derived from an EMBL/GenBank/DDBJ whole genome shotgun (WGS) entry which is preliminary data.</text>
</comment>
<gene>
    <name evidence="3" type="ORF">Cflav_PD0651</name>
</gene>
<dbReference type="SUPFAM" id="SSF63829">
    <property type="entry name" value="Calcium-dependent phosphotriesterase"/>
    <property type="match status" value="1"/>
</dbReference>
<keyword evidence="1" id="KW-0378">Hydrolase</keyword>
<protein>
    <submittedName>
        <fullName evidence="3">SMP-30/Gluconolaconase/LRE domain protein</fullName>
    </submittedName>
</protein>
<dbReference type="InterPro" id="IPR011042">
    <property type="entry name" value="6-blade_b-propeller_TolB-like"/>
</dbReference>
<evidence type="ECO:0000256" key="1">
    <source>
        <dbReference type="ARBA" id="ARBA00022801"/>
    </source>
</evidence>
<accession>B9XQZ2</accession>
<sequence>MLLTMLATPIPLHAWERGKVERFATLPAGEAYPEGICLGPDGNVYVVTVAANKPKGTPGTLLVFDPNGKYLRTVHIAGSSRMLLDLRFHPKNGKLIVIDYEDPKVLAVDAKTGDSSVFMTVTGEHPGLDGLTFDDAGNLYVTDAHQGLIWKVGPEGGAGEIWVKSPLLKPTRPPPAIGANGLAFNKEQTVLFVPNTANDTIIKIPVSGSPLKAGTPEVFVNRAGGGPDGIIIDEDDNLWIACNQSDEIMVLEPTQGRVIAKLGDFGGIDKDGAPIGFLWSNSLVFHGEDVLVTNLSADVAAVSSPSLRTVDGPWAAQVKLHTVSKIKKHIPSVPH</sequence>
<reference evidence="3 4" key="1">
    <citation type="journal article" date="2011" name="J. Bacteriol.">
        <title>Genome sequence of 'Pedosphaera parvula' Ellin514, an aerobic Verrucomicrobial isolate from pasture soil.</title>
        <authorList>
            <person name="Kant R."/>
            <person name="van Passel M.W."/>
            <person name="Sangwan P."/>
            <person name="Palva A."/>
            <person name="Lucas S."/>
            <person name="Copeland A."/>
            <person name="Lapidus A."/>
            <person name="Glavina Del Rio T."/>
            <person name="Dalin E."/>
            <person name="Tice H."/>
            <person name="Bruce D."/>
            <person name="Goodwin L."/>
            <person name="Pitluck S."/>
            <person name="Chertkov O."/>
            <person name="Larimer F.W."/>
            <person name="Land M.L."/>
            <person name="Hauser L."/>
            <person name="Brettin T.S."/>
            <person name="Detter J.C."/>
            <person name="Han S."/>
            <person name="de Vos W.M."/>
            <person name="Janssen P.H."/>
            <person name="Smidt H."/>
        </authorList>
    </citation>
    <scope>NUCLEOTIDE SEQUENCE [LARGE SCALE GENOMIC DNA]</scope>
    <source>
        <strain evidence="3 4">Ellin514</strain>
    </source>
</reference>
<dbReference type="GO" id="GO:0016787">
    <property type="term" value="F:hydrolase activity"/>
    <property type="evidence" value="ECO:0007669"/>
    <property type="project" value="UniProtKB-KW"/>
</dbReference>
<dbReference type="PANTHER" id="PTHR47572">
    <property type="entry name" value="LIPOPROTEIN-RELATED"/>
    <property type="match status" value="1"/>
</dbReference>